<comment type="caution">
    <text evidence="2">The sequence shown here is derived from an EMBL/GenBank/DDBJ whole genome shotgun (WGS) entry which is preliminary data.</text>
</comment>
<dbReference type="RefSeq" id="WP_277530877.1">
    <property type="nucleotide sequence ID" value="NZ_JAPDIA010000003.1"/>
</dbReference>
<protein>
    <submittedName>
        <fullName evidence="2">DUF1349 domain-containing protein</fullName>
    </submittedName>
</protein>
<dbReference type="Proteomes" id="UP001153404">
    <property type="component" value="Unassembled WGS sequence"/>
</dbReference>
<reference evidence="2" key="1">
    <citation type="submission" date="2022-10" db="EMBL/GenBank/DDBJ databases">
        <title>Comparative genomic analysis of Cohnella hashimotonis sp. nov., isolated from the International Space Station.</title>
        <authorList>
            <person name="Simpson A."/>
            <person name="Venkateswaran K."/>
        </authorList>
    </citation>
    <scope>NUCLEOTIDE SEQUENCE</scope>
    <source>
        <strain evidence="2">DSM 28161</strain>
    </source>
</reference>
<dbReference type="SUPFAM" id="SSF49899">
    <property type="entry name" value="Concanavalin A-like lectins/glucanases"/>
    <property type="match status" value="3"/>
</dbReference>
<gene>
    <name evidence="2" type="ORF">OMP40_09325</name>
</gene>
<organism evidence="2 3">
    <name type="scientific">Cohnella rhizosphaerae</name>
    <dbReference type="NCBI Taxonomy" id="1457232"/>
    <lineage>
        <taxon>Bacteria</taxon>
        <taxon>Bacillati</taxon>
        <taxon>Bacillota</taxon>
        <taxon>Bacilli</taxon>
        <taxon>Bacillales</taxon>
        <taxon>Paenibacillaceae</taxon>
        <taxon>Cohnella</taxon>
    </lineage>
</organism>
<name>A0A9X4KQV6_9BACL</name>
<feature type="domain" description="Beta-xylosidase C-terminal Concanavalin A-like" evidence="1">
    <location>
        <begin position="382"/>
        <end position="522"/>
    </location>
</feature>
<dbReference type="InterPro" id="IPR013320">
    <property type="entry name" value="ConA-like_dom_sf"/>
</dbReference>
<feature type="domain" description="Beta-xylosidase C-terminal Concanavalin A-like" evidence="1">
    <location>
        <begin position="731"/>
        <end position="872"/>
    </location>
</feature>
<dbReference type="Pfam" id="PF17851">
    <property type="entry name" value="GH43_C2"/>
    <property type="match status" value="3"/>
</dbReference>
<proteinExistence type="predicted"/>
<dbReference type="InterPro" id="IPR041542">
    <property type="entry name" value="GH43_C2"/>
</dbReference>
<evidence type="ECO:0000259" key="1">
    <source>
        <dbReference type="Pfam" id="PF17851"/>
    </source>
</evidence>
<dbReference type="EMBL" id="JAPDIA010000003">
    <property type="protein sequence ID" value="MDG0809526.1"/>
    <property type="molecule type" value="Genomic_DNA"/>
</dbReference>
<accession>A0A9X4KQV6</accession>
<dbReference type="Gene3D" id="2.60.120.200">
    <property type="match status" value="3"/>
</dbReference>
<dbReference type="AlphaFoldDB" id="A0A9X4KQV6"/>
<keyword evidence="3" id="KW-1185">Reference proteome</keyword>
<dbReference type="PANTHER" id="PTHR42812">
    <property type="entry name" value="BETA-XYLOSIDASE"/>
    <property type="match status" value="1"/>
</dbReference>
<sequence>MSNATWDALLPQLLDPFWYNSQTGADMTLLAQPFWWMQTRDIMTPEALATYLNVAATQMDYTFNQGWASVLASKLHLADEALRTVKLGLKNGVHLYDDISMVETHTDGEDYKKAPEIGAHGAYVAAIDQMLLDGDNDTEIRVFPGTPQAWLDLGVGFEDLRTNGGILVSGTYDDAGISVTLQNTDASASRTRTVYIRVPDGATTATDAGGLAVQGVDEGNFAKLNVTLAPGASRTISLTASAGTAQPGAFDILLPRQDAAQVGAANPRFGWNWSDGAASYKLTVSKRADLSNPLFDQNVGRTIQHTLNQALEPGVRYYWQVTAVNAGGSVANTGGIRTFTTYGEPVDDDFSALRYLNSYWSGSGWPAGLNNGLLEVRAVGTDQNFIVQPGAKGNFTATAKMTYLPSQSGQQAGLVLRLDNQHYVKFVRKYDGGAKYVLGGAGLTGGGTYADPHPSAQTVYVRIVKQDDTIRAYESADNQTYAQIGGDAAVALGAEFGVGFIASSAGAANENTYAAFDWFQYQKRGMNDEFAGRSLESAWEPTGAYTVDGGKLNLTVPANEGFAEHRVLRAMAGSDYVLTTKLDYKPGANYMQGGLLVWQDATHYVKLSRTYNGGHTLEFSGPTLSGGASVADPVPGATIYLRLQKSGNTYAADYSADGAVWTGVGSGTAALTSPKAGVAAGSFSAASGTVPFDWFRVETMDDEFGGSALAGKWSASGTATVSGGKLQIGIAASSNDDTGKVVQTAASEDLSLMAKIDYKPTQNYQQAGVLIWYDATHYIKVDRQYNNGGRLEFSGQGLTGGVSIADPVSGGTIYLRLDKAGYYYRAYYSVDGDYWTPIGGYGSSTASGTARVGVAAASFSAATGTASFDWFRAS</sequence>
<feature type="domain" description="Beta-xylosidase C-terminal Concanavalin A-like" evidence="1">
    <location>
        <begin position="548"/>
        <end position="698"/>
    </location>
</feature>
<evidence type="ECO:0000313" key="3">
    <source>
        <dbReference type="Proteomes" id="UP001153404"/>
    </source>
</evidence>
<evidence type="ECO:0000313" key="2">
    <source>
        <dbReference type="EMBL" id="MDG0809526.1"/>
    </source>
</evidence>
<dbReference type="Gene3D" id="2.60.40.10">
    <property type="entry name" value="Immunoglobulins"/>
    <property type="match status" value="1"/>
</dbReference>
<dbReference type="InterPro" id="IPR013783">
    <property type="entry name" value="Ig-like_fold"/>
</dbReference>
<dbReference type="PANTHER" id="PTHR42812:SF12">
    <property type="entry name" value="BETA-XYLOSIDASE-RELATED"/>
    <property type="match status" value="1"/>
</dbReference>
<dbReference type="InterPro" id="IPR051795">
    <property type="entry name" value="Glycosyl_Hydrlase_43"/>
</dbReference>